<dbReference type="PANTHER" id="PTHR24243:SF208">
    <property type="entry name" value="PYROKININ-1 RECEPTOR"/>
    <property type="match status" value="1"/>
</dbReference>
<dbReference type="InterPro" id="IPR000276">
    <property type="entry name" value="GPCR_Rhodpsn"/>
</dbReference>
<keyword evidence="5 10" id="KW-0472">Membrane</keyword>
<organism evidence="12 13">
    <name type="scientific">Crassostrea virginica</name>
    <name type="common">Eastern oyster</name>
    <dbReference type="NCBI Taxonomy" id="6565"/>
    <lineage>
        <taxon>Eukaryota</taxon>
        <taxon>Metazoa</taxon>
        <taxon>Spiralia</taxon>
        <taxon>Lophotrochozoa</taxon>
        <taxon>Mollusca</taxon>
        <taxon>Bivalvia</taxon>
        <taxon>Autobranchia</taxon>
        <taxon>Pteriomorphia</taxon>
        <taxon>Ostreida</taxon>
        <taxon>Ostreoidea</taxon>
        <taxon>Ostreidae</taxon>
        <taxon>Crassostrea</taxon>
    </lineage>
</organism>
<evidence type="ECO:0000313" key="12">
    <source>
        <dbReference type="Proteomes" id="UP000694844"/>
    </source>
</evidence>
<evidence type="ECO:0000256" key="10">
    <source>
        <dbReference type="SAM" id="Phobius"/>
    </source>
</evidence>
<keyword evidence="12" id="KW-1185">Reference proteome</keyword>
<accession>A0A8B8CQP1</accession>
<feature type="transmembrane region" description="Helical" evidence="10">
    <location>
        <begin position="102"/>
        <end position="123"/>
    </location>
</feature>
<dbReference type="InterPro" id="IPR017452">
    <property type="entry name" value="GPCR_Rhodpsn_7TM"/>
</dbReference>
<feature type="transmembrane region" description="Helical" evidence="10">
    <location>
        <begin position="329"/>
        <end position="351"/>
    </location>
</feature>
<feature type="domain" description="G-protein coupled receptors family 1 profile" evidence="11">
    <location>
        <begin position="44"/>
        <end position="388"/>
    </location>
</feature>
<proteinExistence type="inferred from homology"/>
<dbReference type="AlphaFoldDB" id="A0A8B8CQP1"/>
<feature type="transmembrane region" description="Helical" evidence="10">
    <location>
        <begin position="371"/>
        <end position="391"/>
    </location>
</feature>
<reference evidence="12" key="1">
    <citation type="submission" date="2024-06" db="UniProtKB">
        <authorList>
            <consortium name="RefSeq"/>
        </authorList>
    </citation>
    <scope>NUCLEOTIDE SEQUENCE [LARGE SCALE GENOMIC DNA]</scope>
</reference>
<keyword evidence="7 8" id="KW-0807">Transducer</keyword>
<dbReference type="OrthoDB" id="6077868at2759"/>
<keyword evidence="3 10" id="KW-1133">Transmembrane helix</keyword>
<dbReference type="Pfam" id="PF00001">
    <property type="entry name" value="7tm_1"/>
    <property type="match status" value="1"/>
</dbReference>
<evidence type="ECO:0000256" key="3">
    <source>
        <dbReference type="ARBA" id="ARBA00022989"/>
    </source>
</evidence>
<evidence type="ECO:0000256" key="1">
    <source>
        <dbReference type="ARBA" id="ARBA00004141"/>
    </source>
</evidence>
<dbReference type="RefSeq" id="XP_022317509.1">
    <property type="nucleotide sequence ID" value="XM_022461801.1"/>
</dbReference>
<dbReference type="PANTHER" id="PTHR24243">
    <property type="entry name" value="G-PROTEIN COUPLED RECEPTOR"/>
    <property type="match status" value="1"/>
</dbReference>
<feature type="transmembrane region" description="Helical" evidence="10">
    <location>
        <begin position="144"/>
        <end position="163"/>
    </location>
</feature>
<feature type="region of interest" description="Disordered" evidence="9">
    <location>
        <begin position="279"/>
        <end position="303"/>
    </location>
</feature>
<feature type="region of interest" description="Disordered" evidence="9">
    <location>
        <begin position="236"/>
        <end position="258"/>
    </location>
</feature>
<evidence type="ECO:0000256" key="9">
    <source>
        <dbReference type="SAM" id="MobiDB-lite"/>
    </source>
</evidence>
<evidence type="ECO:0000256" key="8">
    <source>
        <dbReference type="RuleBase" id="RU000688"/>
    </source>
</evidence>
<evidence type="ECO:0000259" key="11">
    <source>
        <dbReference type="PROSITE" id="PS50262"/>
    </source>
</evidence>
<sequence length="409" mass="46429">MMDTISPKKTQDDMDIYKLNNLRADFLSINTAILCIYLVIGVLGNSIVFYIYKFCITKNRSDRFFIPYLAVSDALSCAVGSGFGIALNVLPIRFPGNALCKGLWFVTKWSTLVSALMLLLIAIERYKKVCRPFGHQMTPVGKQLSMVILFVVSAGLTFPSIFFHGEISFPARGYPHLTGYMCGRNSFVTGLDEYFTVYNVILATCAITGITVVTILYCFVGRTIYKQTKFRNRFTSSPRKSYPIAPPKSDSGVVSDGNDDVFLENSSKTDVEDKRRKASADSFYSTDDDAEETDDTTAKSKSENGRRKKSIITHVYTVQQTLRKFKISILFMCISIVFIMTFTPRLVIMIAESANKSFWHELTDNQIRVTLFFYRFYIVNNIVNPFLYAAFDSRFTEAIKEKMSCFKNK</sequence>
<comment type="similarity">
    <text evidence="8">Belongs to the G-protein coupled receptor 1 family.</text>
</comment>
<keyword evidence="6 8" id="KW-0675">Receptor</keyword>
<feature type="transmembrane region" description="Helical" evidence="10">
    <location>
        <begin position="197"/>
        <end position="220"/>
    </location>
</feature>
<dbReference type="Proteomes" id="UP000694844">
    <property type="component" value="Chromosome 1"/>
</dbReference>
<evidence type="ECO:0000256" key="2">
    <source>
        <dbReference type="ARBA" id="ARBA00022692"/>
    </source>
</evidence>
<dbReference type="SUPFAM" id="SSF81321">
    <property type="entry name" value="Family A G protein-coupled receptor-like"/>
    <property type="match status" value="1"/>
</dbReference>
<evidence type="ECO:0000256" key="7">
    <source>
        <dbReference type="ARBA" id="ARBA00023224"/>
    </source>
</evidence>
<evidence type="ECO:0000256" key="4">
    <source>
        <dbReference type="ARBA" id="ARBA00023040"/>
    </source>
</evidence>
<feature type="transmembrane region" description="Helical" evidence="10">
    <location>
        <begin position="27"/>
        <end position="52"/>
    </location>
</feature>
<evidence type="ECO:0000313" key="13">
    <source>
        <dbReference type="RefSeq" id="XP_022317509.1"/>
    </source>
</evidence>
<comment type="subcellular location">
    <subcellularLocation>
        <location evidence="1">Membrane</location>
        <topology evidence="1">Multi-pass membrane protein</topology>
    </subcellularLocation>
</comment>
<dbReference type="PROSITE" id="PS50262">
    <property type="entry name" value="G_PROTEIN_RECEP_F1_2"/>
    <property type="match status" value="1"/>
</dbReference>
<reference evidence="13" key="2">
    <citation type="submission" date="2025-08" db="UniProtKB">
        <authorList>
            <consortium name="RefSeq"/>
        </authorList>
    </citation>
    <scope>IDENTIFICATION</scope>
    <source>
        <tissue evidence="13">Whole sample</tissue>
    </source>
</reference>
<dbReference type="CDD" id="cd00637">
    <property type="entry name" value="7tm_classA_rhodopsin-like"/>
    <property type="match status" value="1"/>
</dbReference>
<dbReference type="PROSITE" id="PS00237">
    <property type="entry name" value="G_PROTEIN_RECEP_F1_1"/>
    <property type="match status" value="1"/>
</dbReference>
<name>A0A8B8CQP1_CRAVI</name>
<dbReference type="Gene3D" id="1.20.1070.10">
    <property type="entry name" value="Rhodopsin 7-helix transmembrane proteins"/>
    <property type="match status" value="1"/>
</dbReference>
<evidence type="ECO:0000256" key="5">
    <source>
        <dbReference type="ARBA" id="ARBA00023136"/>
    </source>
</evidence>
<dbReference type="PRINTS" id="PR00237">
    <property type="entry name" value="GPCRRHODOPSN"/>
</dbReference>
<keyword evidence="2 8" id="KW-0812">Transmembrane</keyword>
<dbReference type="GO" id="GO:0016020">
    <property type="term" value="C:membrane"/>
    <property type="evidence" value="ECO:0007669"/>
    <property type="project" value="UniProtKB-SubCell"/>
</dbReference>
<feature type="compositionally biased region" description="Acidic residues" evidence="9">
    <location>
        <begin position="286"/>
        <end position="295"/>
    </location>
</feature>
<keyword evidence="4 8" id="KW-0297">G-protein coupled receptor</keyword>
<dbReference type="GeneID" id="111120815"/>
<feature type="transmembrane region" description="Helical" evidence="10">
    <location>
        <begin position="64"/>
        <end position="90"/>
    </location>
</feature>
<protein>
    <submittedName>
        <fullName evidence="13">Cholecystokinin receptor type A-like</fullName>
    </submittedName>
</protein>
<gene>
    <name evidence="13" type="primary">LOC111120815</name>
</gene>
<dbReference type="KEGG" id="cvn:111120815"/>
<evidence type="ECO:0000256" key="6">
    <source>
        <dbReference type="ARBA" id="ARBA00023170"/>
    </source>
</evidence>
<dbReference type="GO" id="GO:0004930">
    <property type="term" value="F:G protein-coupled receptor activity"/>
    <property type="evidence" value="ECO:0007669"/>
    <property type="project" value="UniProtKB-KW"/>
</dbReference>